<keyword evidence="2" id="KW-1185">Reference proteome</keyword>
<evidence type="ECO:0000313" key="2">
    <source>
        <dbReference type="Proteomes" id="UP000269945"/>
    </source>
</evidence>
<comment type="caution">
    <text evidence="1">The sequence shown here is derived from an EMBL/GenBank/DDBJ whole genome shotgun (WGS) entry which is preliminary data.</text>
</comment>
<dbReference type="AlphaFoldDB" id="A0A9X9LXZ8"/>
<proteinExistence type="predicted"/>
<organism evidence="1 2">
    <name type="scientific">Gulo gulo</name>
    <name type="common">Wolverine</name>
    <name type="synonym">Gluton</name>
    <dbReference type="NCBI Taxonomy" id="48420"/>
    <lineage>
        <taxon>Eukaryota</taxon>
        <taxon>Metazoa</taxon>
        <taxon>Chordata</taxon>
        <taxon>Craniata</taxon>
        <taxon>Vertebrata</taxon>
        <taxon>Euteleostomi</taxon>
        <taxon>Mammalia</taxon>
        <taxon>Eutheria</taxon>
        <taxon>Laurasiatheria</taxon>
        <taxon>Carnivora</taxon>
        <taxon>Caniformia</taxon>
        <taxon>Musteloidea</taxon>
        <taxon>Mustelidae</taxon>
        <taxon>Guloninae</taxon>
        <taxon>Gulo</taxon>
    </lineage>
</organism>
<accession>A0A9X9LXZ8</accession>
<protein>
    <submittedName>
        <fullName evidence="1">Uncharacterized protein</fullName>
    </submittedName>
</protein>
<reference evidence="1 2" key="1">
    <citation type="submission" date="2018-10" db="EMBL/GenBank/DDBJ databases">
        <authorList>
            <person name="Ekblom R."/>
            <person name="Jareborg N."/>
        </authorList>
    </citation>
    <scope>NUCLEOTIDE SEQUENCE [LARGE SCALE GENOMIC DNA]</scope>
    <source>
        <tissue evidence="1">Muscle</tissue>
    </source>
</reference>
<sequence length="50" mass="5457">MFTGLPILVDTAFKFTNTSSNNQDSTVSLRYACTHILIKSLCPGTSMMVT</sequence>
<evidence type="ECO:0000313" key="1">
    <source>
        <dbReference type="EMBL" id="VCW99257.1"/>
    </source>
</evidence>
<gene>
    <name evidence="1" type="ORF">BN2614_LOCUS1</name>
</gene>
<dbReference type="Proteomes" id="UP000269945">
    <property type="component" value="Unassembled WGS sequence"/>
</dbReference>
<dbReference type="EMBL" id="CYRY02027991">
    <property type="protein sequence ID" value="VCW99257.1"/>
    <property type="molecule type" value="Genomic_DNA"/>
</dbReference>
<name>A0A9X9LXZ8_GULGU</name>